<keyword evidence="2" id="KW-1185">Reference proteome</keyword>
<name>A0A1B4V9L0_9GAMM</name>
<gene>
    <name evidence="1" type="ORF">SVA_3725</name>
</gene>
<evidence type="ECO:0000313" key="1">
    <source>
        <dbReference type="EMBL" id="BAU50259.1"/>
    </source>
</evidence>
<evidence type="ECO:0000313" key="2">
    <source>
        <dbReference type="Proteomes" id="UP000218899"/>
    </source>
</evidence>
<organism evidence="1 2">
    <name type="scientific">Sulfurifustis variabilis</name>
    <dbReference type="NCBI Taxonomy" id="1675686"/>
    <lineage>
        <taxon>Bacteria</taxon>
        <taxon>Pseudomonadati</taxon>
        <taxon>Pseudomonadota</taxon>
        <taxon>Gammaproteobacteria</taxon>
        <taxon>Acidiferrobacterales</taxon>
        <taxon>Acidiferrobacteraceae</taxon>
        <taxon>Sulfurifustis</taxon>
    </lineage>
</organism>
<protein>
    <submittedName>
        <fullName evidence="1">Uncharacterized protein</fullName>
    </submittedName>
</protein>
<dbReference type="OrthoDB" id="325673at2"/>
<dbReference type="EMBL" id="AP014936">
    <property type="protein sequence ID" value="BAU50259.1"/>
    <property type="molecule type" value="Genomic_DNA"/>
</dbReference>
<sequence>MSDPAKAEDLRAALERASTEAAAWLAAARARLSTGGPAAALAPLYASARRDLGTRSAIDAPGLGRCTVAAAARAVLLDDALMLAPDAALALARHLYRESDEAAQIDLVRSLPVLACAPALAPLALEAGRTNSRAVFEALALDNPYPARHYSEREFNQLVLKALFLGLPITRVVGLDGRANAELARMCEDYVEEREAAGRAVPADIWLALAPHASERGETMLRRYAASGEASHRRYAQEGLAHRDASGRP</sequence>
<accession>A0A1B4V9L0</accession>
<reference evidence="1 2" key="1">
    <citation type="submission" date="2015-08" db="EMBL/GenBank/DDBJ databases">
        <title>Complete genome sequence of Sulfurifustis variabilis.</title>
        <authorList>
            <person name="Miura A."/>
            <person name="Kojima H."/>
            <person name="Fukui M."/>
        </authorList>
    </citation>
    <scope>NUCLEOTIDE SEQUENCE [LARGE SCALE GENOMIC DNA]</scope>
    <source>
        <strain evidence="2">skN76</strain>
    </source>
</reference>
<dbReference type="KEGG" id="sva:SVA_3725"/>
<dbReference type="RefSeq" id="WP_096462575.1">
    <property type="nucleotide sequence ID" value="NZ_AP014936.1"/>
</dbReference>
<dbReference type="NCBIfam" id="NF035938">
    <property type="entry name" value="EboA_domain"/>
    <property type="match status" value="1"/>
</dbReference>
<proteinExistence type="predicted"/>
<dbReference type="AlphaFoldDB" id="A0A1B4V9L0"/>
<dbReference type="InterPro" id="IPR047715">
    <property type="entry name" value="EboA_dom"/>
</dbReference>
<dbReference type="Proteomes" id="UP000218899">
    <property type="component" value="Chromosome"/>
</dbReference>